<dbReference type="OrthoDB" id="9801356at2"/>
<name>A0A0G3WJ00_9BACT</name>
<feature type="transmembrane region" description="Helical" evidence="6">
    <location>
        <begin position="66"/>
        <end position="84"/>
    </location>
</feature>
<dbReference type="AlphaFoldDB" id="A0A0G3WJ00"/>
<dbReference type="GO" id="GO:0046873">
    <property type="term" value="F:metal ion transmembrane transporter activity"/>
    <property type="evidence" value="ECO:0007669"/>
    <property type="project" value="InterPro"/>
</dbReference>
<comment type="subcellular location">
    <subcellularLocation>
        <location evidence="1 6">Membrane</location>
        <topology evidence="1 6">Multi-pass membrane protein</topology>
    </subcellularLocation>
</comment>
<sequence>METFLTSFLLLLIAEMGDKTQLVALAFTARFKAYQVILGVAAATALTNFIAVVAGGLISSAVNVEIIKIVSFILFILFGLWTAFGKEEENADTQKKVIISPFFTVALFFFISEFGDKTQIAAMTIAANGSPAAVFAGAVLGMFCANLVGICAGIFLGKKLPVNVIKYIAAALFIAVGVSGLIFILVKGK</sequence>
<keyword evidence="4 6" id="KW-1133">Transmembrane helix</keyword>
<feature type="transmembrane region" description="Helical" evidence="6">
    <location>
        <begin position="36"/>
        <end position="59"/>
    </location>
</feature>
<evidence type="ECO:0000256" key="1">
    <source>
        <dbReference type="ARBA" id="ARBA00004141"/>
    </source>
</evidence>
<evidence type="ECO:0000313" key="8">
    <source>
        <dbReference type="Proteomes" id="UP000035337"/>
    </source>
</evidence>
<dbReference type="Pfam" id="PF01169">
    <property type="entry name" value="GDT1"/>
    <property type="match status" value="2"/>
</dbReference>
<dbReference type="EMBL" id="CP009498">
    <property type="protein sequence ID" value="AKL98636.1"/>
    <property type="molecule type" value="Genomic_DNA"/>
</dbReference>
<accession>A0A0G3WJ00</accession>
<organism evidence="7 8">
    <name type="scientific">Endomicrobium proavitum</name>
    <dbReference type="NCBI Taxonomy" id="1408281"/>
    <lineage>
        <taxon>Bacteria</taxon>
        <taxon>Pseudomonadati</taxon>
        <taxon>Elusimicrobiota</taxon>
        <taxon>Endomicrobiia</taxon>
        <taxon>Endomicrobiales</taxon>
        <taxon>Endomicrobiaceae</taxon>
        <taxon>Endomicrobium</taxon>
    </lineage>
</organism>
<gene>
    <name evidence="7" type="ORF">Epro_1257</name>
</gene>
<dbReference type="KEGG" id="epo:Epro_1257"/>
<feature type="transmembrane region" description="Helical" evidence="6">
    <location>
        <begin position="167"/>
        <end position="186"/>
    </location>
</feature>
<proteinExistence type="inferred from homology"/>
<dbReference type="STRING" id="1408281.Epro_1257"/>
<keyword evidence="8" id="KW-1185">Reference proteome</keyword>
<comment type="similarity">
    <text evidence="2 6">Belongs to the GDT1 family.</text>
</comment>
<reference evidence="7 8" key="1">
    <citation type="submission" date="2014-09" db="EMBL/GenBank/DDBJ databases">
        <title>Complete genome sequence of Endomicrobium proavitum.</title>
        <authorList>
            <person name="Zheng H."/>
        </authorList>
    </citation>
    <scope>NUCLEOTIDE SEQUENCE [LARGE SCALE GENOMIC DNA]</scope>
    <source>
        <strain evidence="7 8">Rsa215</strain>
    </source>
</reference>
<dbReference type="RefSeq" id="WP_052571355.1">
    <property type="nucleotide sequence ID" value="NZ_CP009498.1"/>
</dbReference>
<keyword evidence="5 6" id="KW-0472">Membrane</keyword>
<protein>
    <recommendedName>
        <fullName evidence="6">GDT1 family protein</fullName>
    </recommendedName>
</protein>
<evidence type="ECO:0000313" key="7">
    <source>
        <dbReference type="EMBL" id="AKL98636.1"/>
    </source>
</evidence>
<keyword evidence="3 6" id="KW-0812">Transmembrane</keyword>
<evidence type="ECO:0000256" key="3">
    <source>
        <dbReference type="ARBA" id="ARBA00022692"/>
    </source>
</evidence>
<evidence type="ECO:0000256" key="4">
    <source>
        <dbReference type="ARBA" id="ARBA00022989"/>
    </source>
</evidence>
<dbReference type="GO" id="GO:0016020">
    <property type="term" value="C:membrane"/>
    <property type="evidence" value="ECO:0007669"/>
    <property type="project" value="UniProtKB-SubCell"/>
</dbReference>
<dbReference type="Proteomes" id="UP000035337">
    <property type="component" value="Chromosome"/>
</dbReference>
<dbReference type="InterPro" id="IPR001727">
    <property type="entry name" value="GDT1-like"/>
</dbReference>
<feature type="transmembrane region" description="Helical" evidence="6">
    <location>
        <begin position="133"/>
        <end position="155"/>
    </location>
</feature>
<dbReference type="PANTHER" id="PTHR12608:SF1">
    <property type="entry name" value="TRANSMEMBRANE PROTEIN 165"/>
    <property type="match status" value="1"/>
</dbReference>
<dbReference type="PANTHER" id="PTHR12608">
    <property type="entry name" value="TRANSMEMBRANE PROTEIN HTP-1 RELATED"/>
    <property type="match status" value="1"/>
</dbReference>
<evidence type="ECO:0000256" key="2">
    <source>
        <dbReference type="ARBA" id="ARBA00009190"/>
    </source>
</evidence>
<evidence type="ECO:0000256" key="6">
    <source>
        <dbReference type="RuleBase" id="RU365102"/>
    </source>
</evidence>
<feature type="transmembrane region" description="Helical" evidence="6">
    <location>
        <begin position="96"/>
        <end position="112"/>
    </location>
</feature>
<evidence type="ECO:0000256" key="5">
    <source>
        <dbReference type="ARBA" id="ARBA00023136"/>
    </source>
</evidence>